<dbReference type="RefSeq" id="WP_103437139.1">
    <property type="nucleotide sequence ID" value="NZ_MIND01000018.1"/>
</dbReference>
<evidence type="ECO:0000313" key="1">
    <source>
        <dbReference type="EMBL" id="POF89054.1"/>
    </source>
</evidence>
<reference evidence="1 2" key="2">
    <citation type="submission" date="2018-03" db="EMBL/GenBank/DDBJ databases">
        <title>Draft genome of Pseudomonas putida strain KT-27.</title>
        <authorList>
            <person name="Yoshizawa S."/>
            <person name="Khan N.H."/>
            <person name="Nishimura M."/>
            <person name="Chiura H.X."/>
            <person name="Ogura Y."/>
            <person name="Hayashi T."/>
            <person name="Kogure K."/>
        </authorList>
    </citation>
    <scope>NUCLEOTIDE SEQUENCE [LARGE SCALE GENOMIC DNA]</scope>
    <source>
        <strain evidence="1 2">KT-27</strain>
    </source>
</reference>
<comment type="caution">
    <text evidence="1">The sequence shown here is derived from an EMBL/GenBank/DDBJ whole genome shotgun (WGS) entry which is preliminary data.</text>
</comment>
<reference evidence="1 2" key="1">
    <citation type="submission" date="2016-08" db="EMBL/GenBank/DDBJ databases">
        <authorList>
            <person name="Seilhamer J.J."/>
        </authorList>
    </citation>
    <scope>NUCLEOTIDE SEQUENCE [LARGE SCALE GENOMIC DNA]</scope>
    <source>
        <strain evidence="1 2">KT-27</strain>
    </source>
</reference>
<dbReference type="InterPro" id="IPR046685">
    <property type="entry name" value="DUF6555"/>
</dbReference>
<sequence>MLGQKLYVVEYTLRGAERNFVIRLERMDNALAWHWAGCDAGIAVIPRFGQHNIKHVSRPMAERYGLENVRWRLAGAGPAVALEQPSASREVEEPH</sequence>
<dbReference type="Proteomes" id="UP000237194">
    <property type="component" value="Unassembled WGS sequence"/>
</dbReference>
<protein>
    <submittedName>
        <fullName evidence="1">Uncharacterized protein</fullName>
    </submittedName>
</protein>
<dbReference type="Pfam" id="PF20192">
    <property type="entry name" value="DUF6555"/>
    <property type="match status" value="1"/>
</dbReference>
<accession>A0A2S3WDK8</accession>
<dbReference type="AlphaFoldDB" id="A0A2S3WDK8"/>
<proteinExistence type="predicted"/>
<name>A0A2S3WDK8_PSEPU</name>
<organism evidence="1 2">
    <name type="scientific">Pseudomonas putida</name>
    <name type="common">Arthrobacter siderocapsulatus</name>
    <dbReference type="NCBI Taxonomy" id="303"/>
    <lineage>
        <taxon>Bacteria</taxon>
        <taxon>Pseudomonadati</taxon>
        <taxon>Pseudomonadota</taxon>
        <taxon>Gammaproteobacteria</taxon>
        <taxon>Pseudomonadales</taxon>
        <taxon>Pseudomonadaceae</taxon>
        <taxon>Pseudomonas</taxon>
    </lineage>
</organism>
<dbReference type="EMBL" id="MIND01000018">
    <property type="protein sequence ID" value="POF89054.1"/>
    <property type="molecule type" value="Genomic_DNA"/>
</dbReference>
<gene>
    <name evidence="1" type="ORF">BGP80_14190</name>
</gene>
<evidence type="ECO:0000313" key="2">
    <source>
        <dbReference type="Proteomes" id="UP000237194"/>
    </source>
</evidence>